<keyword evidence="3" id="KW-1185">Reference proteome</keyword>
<proteinExistence type="predicted"/>
<name>A0A4Z2IET3_9TELE</name>
<evidence type="ECO:0000313" key="2">
    <source>
        <dbReference type="EMBL" id="TNN76357.1"/>
    </source>
</evidence>
<organism evidence="2 3">
    <name type="scientific">Liparis tanakae</name>
    <name type="common">Tanaka's snailfish</name>
    <dbReference type="NCBI Taxonomy" id="230148"/>
    <lineage>
        <taxon>Eukaryota</taxon>
        <taxon>Metazoa</taxon>
        <taxon>Chordata</taxon>
        <taxon>Craniata</taxon>
        <taxon>Vertebrata</taxon>
        <taxon>Euteleostomi</taxon>
        <taxon>Actinopterygii</taxon>
        <taxon>Neopterygii</taxon>
        <taxon>Teleostei</taxon>
        <taxon>Neoteleostei</taxon>
        <taxon>Acanthomorphata</taxon>
        <taxon>Eupercaria</taxon>
        <taxon>Perciformes</taxon>
        <taxon>Cottioidei</taxon>
        <taxon>Cottales</taxon>
        <taxon>Liparidae</taxon>
        <taxon>Liparis</taxon>
    </lineage>
</organism>
<accession>A0A4Z2IET3</accession>
<evidence type="ECO:0000313" key="3">
    <source>
        <dbReference type="Proteomes" id="UP000314294"/>
    </source>
</evidence>
<protein>
    <submittedName>
        <fullName evidence="2">Uncharacterized protein</fullName>
    </submittedName>
</protein>
<feature type="compositionally biased region" description="Basic and acidic residues" evidence="1">
    <location>
        <begin position="175"/>
        <end position="189"/>
    </location>
</feature>
<reference evidence="2 3" key="1">
    <citation type="submission" date="2019-03" db="EMBL/GenBank/DDBJ databases">
        <title>First draft genome of Liparis tanakae, snailfish: a comprehensive survey of snailfish specific genes.</title>
        <authorList>
            <person name="Kim W."/>
            <person name="Song I."/>
            <person name="Jeong J.-H."/>
            <person name="Kim D."/>
            <person name="Kim S."/>
            <person name="Ryu S."/>
            <person name="Song J.Y."/>
            <person name="Lee S.K."/>
        </authorList>
    </citation>
    <scope>NUCLEOTIDE SEQUENCE [LARGE SCALE GENOMIC DNA]</scope>
    <source>
        <tissue evidence="2">Muscle</tissue>
    </source>
</reference>
<comment type="caution">
    <text evidence="2">The sequence shown here is derived from an EMBL/GenBank/DDBJ whole genome shotgun (WGS) entry which is preliminary data.</text>
</comment>
<dbReference type="EMBL" id="SRLO01000094">
    <property type="protein sequence ID" value="TNN76357.1"/>
    <property type="molecule type" value="Genomic_DNA"/>
</dbReference>
<dbReference type="Proteomes" id="UP000314294">
    <property type="component" value="Unassembled WGS sequence"/>
</dbReference>
<evidence type="ECO:0000256" key="1">
    <source>
        <dbReference type="SAM" id="MobiDB-lite"/>
    </source>
</evidence>
<sequence>MEETEGGWSRLGPKQAGAPWPGLSCLTDKRPTNCLCVSMGNGAVLRRRPWGHPSVSWGGMEGLWGCMRLRRLTSAAGYRGIQAGPLCDADLGQVLSAGWVDAHGLQQCGVTVDHAYLADVTESIDVWHRELREEEEQCAHCPHVDRKRGNVPFPGVLLLAHLDRGAAVRPGRSRGKVEGGRAVEKDVAHSGDTVPRSPLAFNNSTEARDPAWPLV</sequence>
<feature type="region of interest" description="Disordered" evidence="1">
    <location>
        <begin position="170"/>
        <end position="215"/>
    </location>
</feature>
<gene>
    <name evidence="2" type="ORF">EYF80_013436</name>
</gene>
<dbReference type="AlphaFoldDB" id="A0A4Z2IET3"/>